<accession>A0A7R9ZQT2</accession>
<evidence type="ECO:0000313" key="2">
    <source>
        <dbReference type="EMBL" id="CAD8340717.1"/>
    </source>
</evidence>
<feature type="region of interest" description="Disordered" evidence="1">
    <location>
        <begin position="57"/>
        <end position="79"/>
    </location>
</feature>
<reference evidence="2" key="1">
    <citation type="submission" date="2021-01" db="EMBL/GenBank/DDBJ databases">
        <authorList>
            <person name="Corre E."/>
            <person name="Pelletier E."/>
            <person name="Niang G."/>
            <person name="Scheremetjew M."/>
            <person name="Finn R."/>
            <person name="Kale V."/>
            <person name="Holt S."/>
            <person name="Cochrane G."/>
            <person name="Meng A."/>
            <person name="Brown T."/>
            <person name="Cohen L."/>
        </authorList>
    </citation>
    <scope>NUCLEOTIDE SEQUENCE</scope>
    <source>
        <strain evidence="2">CCMP3328</strain>
    </source>
</reference>
<dbReference type="AlphaFoldDB" id="A0A7R9ZQT2"/>
<sequence length="106" mass="12126">MLSKHRRSCSSLFALTFFTMSKVPNDPLIRPAESAVPAELERSARLSAPSELYLQSDAPRHNDESKGIVQGPTQTRRKLSPRQFPRSWWTLWSIGLICRWVCVTLK</sequence>
<name>A0A7R9ZQT2_9STRA</name>
<organism evidence="2">
    <name type="scientific">Craspedostauros australis</name>
    <dbReference type="NCBI Taxonomy" id="1486917"/>
    <lineage>
        <taxon>Eukaryota</taxon>
        <taxon>Sar</taxon>
        <taxon>Stramenopiles</taxon>
        <taxon>Ochrophyta</taxon>
        <taxon>Bacillariophyta</taxon>
        <taxon>Bacillariophyceae</taxon>
        <taxon>Bacillariophycidae</taxon>
        <taxon>Naviculales</taxon>
        <taxon>Naviculaceae</taxon>
        <taxon>Craspedostauros</taxon>
    </lineage>
</organism>
<evidence type="ECO:0000256" key="1">
    <source>
        <dbReference type="SAM" id="MobiDB-lite"/>
    </source>
</evidence>
<gene>
    <name evidence="2" type="ORF">CAUS1442_LOCUS12852</name>
</gene>
<protein>
    <submittedName>
        <fullName evidence="2">Uncharacterized protein</fullName>
    </submittedName>
</protein>
<proteinExistence type="predicted"/>
<dbReference type="EMBL" id="HBEF01020782">
    <property type="protein sequence ID" value="CAD8340717.1"/>
    <property type="molecule type" value="Transcribed_RNA"/>
</dbReference>